<dbReference type="EMBL" id="KZ825808">
    <property type="protein sequence ID" value="PYH98796.1"/>
    <property type="molecule type" value="Genomic_DNA"/>
</dbReference>
<gene>
    <name evidence="3" type="ORF">BO71DRAFT_437883</name>
</gene>
<name>A0A319DMK1_9EURO</name>
<dbReference type="STRING" id="1448320.A0A319DMK1"/>
<dbReference type="VEuPathDB" id="FungiDB:BO71DRAFT_437883"/>
<keyword evidence="1" id="KW-0175">Coiled coil</keyword>
<sequence length="558" mass="62998">MAIASENELIYDLFSFYIHTSLSQTQTQDSSNSTEIVIMPPLRAVEQERNELSLEAQQLKGQNDTLESQLQQASGTIAQLQQEHNELSLEGQHLKEQNNTLESQLQQSSVTIMELQQERSELSLEEQQLKGQNNSLESQLQQASGTIAELQQEISRLENHAEAASLRAEDLSANLSAARKDLETQRQDSQETVMNEREKARTKELDLVASITERDDQLEALQEEIMDQRKNSQMLLSQKDEEANQLISKQVDKDKEGEMLTQLQLEDETLRSQSLVSSLAKLEEDLRREQEAFADLENQLSAATVEHIKQNEEISSLQVTMQTAASNAAKELQTKEKRIHSLEKKVQQLRNERAAKAREFSEAQQHIGRLMNVMGFRPEPDSARAPSKQTRTRSIARPSQAAATQQTQPTEDEIFPTQPEDPLGTSFEINMSPPMSSRSPKRSRENAFPTADSPSPPVMTDKKPKEASCRRGVTPRQKRTPLEDSDQNSQSCSQQSYTSQRSERGMSQKGPHRASADENQLHPLELDMDLEFSKDFLFTSTSLSGANNDRQSFSETQQ</sequence>
<feature type="coiled-coil region" evidence="1">
    <location>
        <begin position="272"/>
        <end position="366"/>
    </location>
</feature>
<reference evidence="3 4" key="1">
    <citation type="submission" date="2018-02" db="EMBL/GenBank/DDBJ databases">
        <title>The genomes of Aspergillus section Nigri reveals drivers in fungal speciation.</title>
        <authorList>
            <consortium name="DOE Joint Genome Institute"/>
            <person name="Vesth T.C."/>
            <person name="Nybo J."/>
            <person name="Theobald S."/>
            <person name="Brandl J."/>
            <person name="Frisvad J.C."/>
            <person name="Nielsen K.F."/>
            <person name="Lyhne E.K."/>
            <person name="Kogle M.E."/>
            <person name="Kuo A."/>
            <person name="Riley R."/>
            <person name="Clum A."/>
            <person name="Nolan M."/>
            <person name="Lipzen A."/>
            <person name="Salamov A."/>
            <person name="Henrissat B."/>
            <person name="Wiebenga A."/>
            <person name="De vries R.P."/>
            <person name="Grigoriev I.V."/>
            <person name="Mortensen U.H."/>
            <person name="Andersen M.R."/>
            <person name="Baker S.E."/>
        </authorList>
    </citation>
    <scope>NUCLEOTIDE SEQUENCE [LARGE SCALE GENOMIC DNA]</scope>
    <source>
        <strain evidence="3 4">CBS 707.79</strain>
    </source>
</reference>
<feature type="compositionally biased region" description="Low complexity" evidence="2">
    <location>
        <begin position="400"/>
        <end position="409"/>
    </location>
</feature>
<accession>A0A319DMK1</accession>
<keyword evidence="4" id="KW-1185">Reference proteome</keyword>
<protein>
    <submittedName>
        <fullName evidence="3">Uncharacterized protein</fullName>
    </submittedName>
</protein>
<dbReference type="Gene3D" id="1.10.287.1490">
    <property type="match status" value="1"/>
</dbReference>
<feature type="region of interest" description="Disordered" evidence="2">
    <location>
        <begin position="180"/>
        <end position="199"/>
    </location>
</feature>
<feature type="compositionally biased region" description="Basic and acidic residues" evidence="2">
    <location>
        <begin position="460"/>
        <end position="469"/>
    </location>
</feature>
<feature type="region of interest" description="Disordered" evidence="2">
    <location>
        <begin position="375"/>
        <end position="526"/>
    </location>
</feature>
<feature type="compositionally biased region" description="Low complexity" evidence="2">
    <location>
        <begin position="487"/>
        <end position="500"/>
    </location>
</feature>
<evidence type="ECO:0000313" key="4">
    <source>
        <dbReference type="Proteomes" id="UP000247810"/>
    </source>
</evidence>
<evidence type="ECO:0000256" key="2">
    <source>
        <dbReference type="SAM" id="MobiDB-lite"/>
    </source>
</evidence>
<organism evidence="3 4">
    <name type="scientific">Aspergillus ellipticus CBS 707.79</name>
    <dbReference type="NCBI Taxonomy" id="1448320"/>
    <lineage>
        <taxon>Eukaryota</taxon>
        <taxon>Fungi</taxon>
        <taxon>Dikarya</taxon>
        <taxon>Ascomycota</taxon>
        <taxon>Pezizomycotina</taxon>
        <taxon>Eurotiomycetes</taxon>
        <taxon>Eurotiomycetidae</taxon>
        <taxon>Eurotiales</taxon>
        <taxon>Aspergillaceae</taxon>
        <taxon>Aspergillus</taxon>
        <taxon>Aspergillus subgen. Circumdati</taxon>
    </lineage>
</organism>
<dbReference type="OrthoDB" id="4510132at2759"/>
<proteinExistence type="predicted"/>
<dbReference type="AlphaFoldDB" id="A0A319DMK1"/>
<dbReference type="Proteomes" id="UP000247810">
    <property type="component" value="Unassembled WGS sequence"/>
</dbReference>
<evidence type="ECO:0000313" key="3">
    <source>
        <dbReference type="EMBL" id="PYH98796.1"/>
    </source>
</evidence>
<evidence type="ECO:0000256" key="1">
    <source>
        <dbReference type="SAM" id="Coils"/>
    </source>
</evidence>